<sequence>NYEEYLSVLSNARELARKKDVAALRILSQAQ</sequence>
<dbReference type="Proteomes" id="UP000188268">
    <property type="component" value="Unassembled WGS sequence"/>
</dbReference>
<evidence type="ECO:0000313" key="2">
    <source>
        <dbReference type="Proteomes" id="UP000188268"/>
    </source>
</evidence>
<dbReference type="OrthoDB" id="656882at2759"/>
<protein>
    <submittedName>
        <fullName evidence="1">Uncharacterized protein</fullName>
    </submittedName>
</protein>
<feature type="non-terminal residue" evidence="1">
    <location>
        <position position="1"/>
    </location>
</feature>
<name>A0A1R3JIA0_COCAP</name>
<gene>
    <name evidence="1" type="ORF">CCACVL1_05928</name>
</gene>
<dbReference type="Gramene" id="OMO94554">
    <property type="protein sequence ID" value="OMO94554"/>
    <property type="gene ID" value="CCACVL1_05928"/>
</dbReference>
<keyword evidence="2" id="KW-1185">Reference proteome</keyword>
<organism evidence="1 2">
    <name type="scientific">Corchorus capsularis</name>
    <name type="common">Jute</name>
    <dbReference type="NCBI Taxonomy" id="210143"/>
    <lineage>
        <taxon>Eukaryota</taxon>
        <taxon>Viridiplantae</taxon>
        <taxon>Streptophyta</taxon>
        <taxon>Embryophyta</taxon>
        <taxon>Tracheophyta</taxon>
        <taxon>Spermatophyta</taxon>
        <taxon>Magnoliopsida</taxon>
        <taxon>eudicotyledons</taxon>
        <taxon>Gunneridae</taxon>
        <taxon>Pentapetalae</taxon>
        <taxon>rosids</taxon>
        <taxon>malvids</taxon>
        <taxon>Malvales</taxon>
        <taxon>Malvaceae</taxon>
        <taxon>Grewioideae</taxon>
        <taxon>Apeibeae</taxon>
        <taxon>Corchorus</taxon>
    </lineage>
</organism>
<feature type="non-terminal residue" evidence="1">
    <location>
        <position position="31"/>
    </location>
</feature>
<dbReference type="EMBL" id="AWWV01007821">
    <property type="protein sequence ID" value="OMO94554.1"/>
    <property type="molecule type" value="Genomic_DNA"/>
</dbReference>
<comment type="caution">
    <text evidence="1">The sequence shown here is derived from an EMBL/GenBank/DDBJ whole genome shotgun (WGS) entry which is preliminary data.</text>
</comment>
<reference evidence="1 2" key="1">
    <citation type="submission" date="2013-09" db="EMBL/GenBank/DDBJ databases">
        <title>Corchorus capsularis genome sequencing.</title>
        <authorList>
            <person name="Alam M."/>
            <person name="Haque M.S."/>
            <person name="Islam M.S."/>
            <person name="Emdad E.M."/>
            <person name="Islam M.M."/>
            <person name="Ahmed B."/>
            <person name="Halim A."/>
            <person name="Hossen Q.M.M."/>
            <person name="Hossain M.Z."/>
            <person name="Ahmed R."/>
            <person name="Khan M.M."/>
            <person name="Islam R."/>
            <person name="Rashid M.M."/>
            <person name="Khan S.A."/>
            <person name="Rahman M.S."/>
            <person name="Alam M."/>
        </authorList>
    </citation>
    <scope>NUCLEOTIDE SEQUENCE [LARGE SCALE GENOMIC DNA]</scope>
    <source>
        <strain evidence="2">cv. CVL-1</strain>
        <tissue evidence="1">Whole seedling</tissue>
    </source>
</reference>
<evidence type="ECO:0000313" key="1">
    <source>
        <dbReference type="EMBL" id="OMO94554.1"/>
    </source>
</evidence>
<proteinExistence type="predicted"/>
<accession>A0A1R3JIA0</accession>
<dbReference type="AlphaFoldDB" id="A0A1R3JIA0"/>